<evidence type="ECO:0008006" key="3">
    <source>
        <dbReference type="Google" id="ProtNLM"/>
    </source>
</evidence>
<dbReference type="InterPro" id="IPR036397">
    <property type="entry name" value="RNaseH_sf"/>
</dbReference>
<dbReference type="Proteomes" id="UP001146120">
    <property type="component" value="Unassembled WGS sequence"/>
</dbReference>
<accession>A0AAV2Z2I0</accession>
<organism evidence="1 2">
    <name type="scientific">Lagenidium giganteum</name>
    <dbReference type="NCBI Taxonomy" id="4803"/>
    <lineage>
        <taxon>Eukaryota</taxon>
        <taxon>Sar</taxon>
        <taxon>Stramenopiles</taxon>
        <taxon>Oomycota</taxon>
        <taxon>Peronosporomycetes</taxon>
        <taxon>Pythiales</taxon>
        <taxon>Pythiaceae</taxon>
    </lineage>
</organism>
<name>A0AAV2Z2I0_9STRA</name>
<dbReference type="Gene3D" id="3.30.420.10">
    <property type="entry name" value="Ribonuclease H-like superfamily/Ribonuclease H"/>
    <property type="match status" value="1"/>
</dbReference>
<dbReference type="PANTHER" id="PTHR47169">
    <property type="entry name" value="OS01G0541250 PROTEIN"/>
    <property type="match status" value="1"/>
</dbReference>
<reference evidence="1" key="2">
    <citation type="journal article" date="2023" name="Microbiol Resour">
        <title>Decontamination and Annotation of the Draft Genome Sequence of the Oomycete Lagenidium giganteum ARSEF 373.</title>
        <authorList>
            <person name="Morgan W.R."/>
            <person name="Tartar A."/>
        </authorList>
    </citation>
    <scope>NUCLEOTIDE SEQUENCE</scope>
    <source>
        <strain evidence="1">ARSEF 373</strain>
    </source>
</reference>
<protein>
    <recommendedName>
        <fullName evidence="3">Transposase</fullName>
    </recommendedName>
</protein>
<evidence type="ECO:0000313" key="2">
    <source>
        <dbReference type="Proteomes" id="UP001146120"/>
    </source>
</evidence>
<dbReference type="EMBL" id="DAKRPA010000078">
    <property type="protein sequence ID" value="DAZ99696.1"/>
    <property type="molecule type" value="Genomic_DNA"/>
</dbReference>
<gene>
    <name evidence="1" type="ORF">N0F65_000874</name>
</gene>
<sequence length="79" mass="9311">MLVDKMLPAINKKWPHSDRHMYIMIQQDYTSPHVSNKDEEVVACCKEGDWSISMRRQPAKSPDSNALDLGFFNRIYLRR</sequence>
<proteinExistence type="predicted"/>
<keyword evidence="2" id="KW-1185">Reference proteome</keyword>
<reference evidence="1" key="1">
    <citation type="submission" date="2022-11" db="EMBL/GenBank/DDBJ databases">
        <authorList>
            <person name="Morgan W.R."/>
            <person name="Tartar A."/>
        </authorList>
    </citation>
    <scope>NUCLEOTIDE SEQUENCE</scope>
    <source>
        <strain evidence="1">ARSEF 373</strain>
    </source>
</reference>
<evidence type="ECO:0000313" key="1">
    <source>
        <dbReference type="EMBL" id="DAZ99696.1"/>
    </source>
</evidence>
<dbReference type="GO" id="GO:0003676">
    <property type="term" value="F:nucleic acid binding"/>
    <property type="evidence" value="ECO:0007669"/>
    <property type="project" value="InterPro"/>
</dbReference>
<comment type="caution">
    <text evidence="1">The sequence shown here is derived from an EMBL/GenBank/DDBJ whole genome shotgun (WGS) entry which is preliminary data.</text>
</comment>
<dbReference type="AlphaFoldDB" id="A0AAV2Z2I0"/>